<organism evidence="1 2">
    <name type="scientific">Rhododendron molle</name>
    <name type="common">Chinese azalea</name>
    <name type="synonym">Azalea mollis</name>
    <dbReference type="NCBI Taxonomy" id="49168"/>
    <lineage>
        <taxon>Eukaryota</taxon>
        <taxon>Viridiplantae</taxon>
        <taxon>Streptophyta</taxon>
        <taxon>Embryophyta</taxon>
        <taxon>Tracheophyta</taxon>
        <taxon>Spermatophyta</taxon>
        <taxon>Magnoliopsida</taxon>
        <taxon>eudicotyledons</taxon>
        <taxon>Gunneridae</taxon>
        <taxon>Pentapetalae</taxon>
        <taxon>asterids</taxon>
        <taxon>Ericales</taxon>
        <taxon>Ericaceae</taxon>
        <taxon>Ericoideae</taxon>
        <taxon>Rhodoreae</taxon>
        <taxon>Rhododendron</taxon>
    </lineage>
</organism>
<evidence type="ECO:0000313" key="2">
    <source>
        <dbReference type="Proteomes" id="UP001062846"/>
    </source>
</evidence>
<sequence>MGNSEVERDEPLTPAGRMFLTPDLHQIIHCIIGCKNPIDVAAFRTGITNSVMIQLPRFSSLMVRSSHGREHWRKTQVDIDRHVIVVEDPISDSRDGDEVNDEEAVNDHVADLSVSSPLSPDKPLWEAHLLRAYNCIIFRIHHTLGDGISLMSMLLECCRRADEPDQRPSIGSVDTSSDPSSNRVKRRRELWKVVVGMLMGLVFIVEFVLRALWVKDKRTAISGGAGVELWPRKLATAKFRLNDMKAVKKAVVDAVYSTTKSCFDLDFYKKKNCLCRRFSNAGKSFSGVFANAGDVIVGLGF</sequence>
<protein>
    <submittedName>
        <fullName evidence="1">Uncharacterized protein</fullName>
    </submittedName>
</protein>
<accession>A0ACC0LX03</accession>
<reference evidence="1" key="1">
    <citation type="submission" date="2022-02" db="EMBL/GenBank/DDBJ databases">
        <title>Plant Genome Project.</title>
        <authorList>
            <person name="Zhang R.-G."/>
        </authorList>
    </citation>
    <scope>NUCLEOTIDE SEQUENCE</scope>
    <source>
        <strain evidence="1">AT1</strain>
    </source>
</reference>
<keyword evidence="2" id="KW-1185">Reference proteome</keyword>
<dbReference type="Proteomes" id="UP001062846">
    <property type="component" value="Chromosome 11"/>
</dbReference>
<comment type="caution">
    <text evidence="1">The sequence shown here is derived from an EMBL/GenBank/DDBJ whole genome shotgun (WGS) entry which is preliminary data.</text>
</comment>
<name>A0ACC0LX03_RHOML</name>
<gene>
    <name evidence="1" type="ORF">RHMOL_Rhmol11G0241900</name>
</gene>
<dbReference type="EMBL" id="CM046398">
    <property type="protein sequence ID" value="KAI8532791.1"/>
    <property type="molecule type" value="Genomic_DNA"/>
</dbReference>
<evidence type="ECO:0000313" key="1">
    <source>
        <dbReference type="EMBL" id="KAI8532791.1"/>
    </source>
</evidence>
<proteinExistence type="predicted"/>